<evidence type="ECO:0000313" key="2">
    <source>
        <dbReference type="Proteomes" id="UP000199211"/>
    </source>
</evidence>
<reference evidence="1 2" key="1">
    <citation type="submission" date="2016-10" db="EMBL/GenBank/DDBJ databases">
        <authorList>
            <person name="Varghese N."/>
            <person name="Submissions S."/>
        </authorList>
    </citation>
    <scope>NUCLEOTIDE SEQUENCE [LARGE SCALE GENOMIC DNA]</scope>
    <source>
        <strain evidence="1 2">DSM 26291</strain>
    </source>
</reference>
<dbReference type="EMBL" id="FOTV01000014">
    <property type="protein sequence ID" value="SFL88996.1"/>
    <property type="molecule type" value="Genomic_DNA"/>
</dbReference>
<organism evidence="1 2">
    <name type="scientific">Marinobacter salarius</name>
    <dbReference type="NCBI Taxonomy" id="1420917"/>
    <lineage>
        <taxon>Bacteria</taxon>
        <taxon>Pseudomonadati</taxon>
        <taxon>Pseudomonadota</taxon>
        <taxon>Gammaproteobacteria</taxon>
        <taxon>Pseudomonadales</taxon>
        <taxon>Marinobacteraceae</taxon>
        <taxon>Marinobacter</taxon>
    </lineage>
</organism>
<accession>A0ABY1FQY3</accession>
<protein>
    <submittedName>
        <fullName evidence="1">Uncharacterized protein</fullName>
    </submittedName>
</protein>
<keyword evidence="2" id="KW-1185">Reference proteome</keyword>
<dbReference type="RefSeq" id="WP_091643295.1">
    <property type="nucleotide sequence ID" value="NZ_FOTV01000014.1"/>
</dbReference>
<proteinExistence type="predicted"/>
<dbReference type="Proteomes" id="UP000199211">
    <property type="component" value="Unassembled WGS sequence"/>
</dbReference>
<sequence>MLEFTRDPEWQRKREESWKAVEEDIQEGLTRKRVNEFKSYYITGLIPGGVKIGPGMAMRLLPDPSIEGIQYCLKINYPDGLSAQDMVELQRVLSIGVNGIRELSREGQVKVFRYVMGDAFDPHRDFPFKIGEGEEVYKVTVKPMYILNGALVSLVQWVEGLEYSDSFPFWAELTKYILSVFMHVNPNIFTFSAAVNIDNRKEYSREERTAINYTWRLFRHCISPPSSIDDSIEGQQRKRFLEEFRAEFEKLNEYPGELEKIWREIQIQEGVIKAGPAENIWRKLARKGVPGGQ</sequence>
<evidence type="ECO:0000313" key="1">
    <source>
        <dbReference type="EMBL" id="SFL88996.1"/>
    </source>
</evidence>
<gene>
    <name evidence="1" type="ORF">SAMN04487868_1143</name>
</gene>
<name>A0ABY1FQY3_9GAMM</name>
<comment type="caution">
    <text evidence="1">The sequence shown here is derived from an EMBL/GenBank/DDBJ whole genome shotgun (WGS) entry which is preliminary data.</text>
</comment>